<comment type="caution">
    <text evidence="1">The sequence shown here is derived from an EMBL/GenBank/DDBJ whole genome shotgun (WGS) entry which is preliminary data.</text>
</comment>
<feature type="non-terminal residue" evidence="1">
    <location>
        <position position="1"/>
    </location>
</feature>
<organism evidence="1 2">
    <name type="scientific">Stylosanthes scabra</name>
    <dbReference type="NCBI Taxonomy" id="79078"/>
    <lineage>
        <taxon>Eukaryota</taxon>
        <taxon>Viridiplantae</taxon>
        <taxon>Streptophyta</taxon>
        <taxon>Embryophyta</taxon>
        <taxon>Tracheophyta</taxon>
        <taxon>Spermatophyta</taxon>
        <taxon>Magnoliopsida</taxon>
        <taxon>eudicotyledons</taxon>
        <taxon>Gunneridae</taxon>
        <taxon>Pentapetalae</taxon>
        <taxon>rosids</taxon>
        <taxon>fabids</taxon>
        <taxon>Fabales</taxon>
        <taxon>Fabaceae</taxon>
        <taxon>Papilionoideae</taxon>
        <taxon>50 kb inversion clade</taxon>
        <taxon>dalbergioids sensu lato</taxon>
        <taxon>Dalbergieae</taxon>
        <taxon>Pterocarpus clade</taxon>
        <taxon>Stylosanthes</taxon>
    </lineage>
</organism>
<protein>
    <submittedName>
        <fullName evidence="1">Uncharacterized protein</fullName>
    </submittedName>
</protein>
<keyword evidence="2" id="KW-1185">Reference proteome</keyword>
<evidence type="ECO:0000313" key="2">
    <source>
        <dbReference type="Proteomes" id="UP001341840"/>
    </source>
</evidence>
<accession>A0ABU6SVJ2</accession>
<gene>
    <name evidence="1" type="ORF">PIB30_093492</name>
</gene>
<name>A0ABU6SVJ2_9FABA</name>
<sequence>IYSGIYQFKLTISRVQIKNIIMKLKNILMIVYVFFALGNHTYGETGDFECKEKLMMNNKCGGIIAGKLKCLQLFIETHKIDFGDAKCECLDHFDSYKSHCACSYTKCDKI</sequence>
<evidence type="ECO:0000313" key="1">
    <source>
        <dbReference type="EMBL" id="MED6140466.1"/>
    </source>
</evidence>
<dbReference type="EMBL" id="JASCZI010062413">
    <property type="protein sequence ID" value="MED6140466.1"/>
    <property type="molecule type" value="Genomic_DNA"/>
</dbReference>
<reference evidence="1 2" key="1">
    <citation type="journal article" date="2023" name="Plants (Basel)">
        <title>Bridging the Gap: Combining Genomics and Transcriptomics Approaches to Understand Stylosanthes scabra, an Orphan Legume from the Brazilian Caatinga.</title>
        <authorList>
            <person name="Ferreira-Neto J.R.C."/>
            <person name="da Silva M.D."/>
            <person name="Binneck E."/>
            <person name="de Melo N.F."/>
            <person name="da Silva R.H."/>
            <person name="de Melo A.L.T.M."/>
            <person name="Pandolfi V."/>
            <person name="Bustamante F.O."/>
            <person name="Brasileiro-Vidal A.C."/>
            <person name="Benko-Iseppon A.M."/>
        </authorList>
    </citation>
    <scope>NUCLEOTIDE SEQUENCE [LARGE SCALE GENOMIC DNA]</scope>
    <source>
        <tissue evidence="1">Leaves</tissue>
    </source>
</reference>
<proteinExistence type="predicted"/>
<dbReference type="Proteomes" id="UP001341840">
    <property type="component" value="Unassembled WGS sequence"/>
</dbReference>